<protein>
    <recommendedName>
        <fullName evidence="4">Chaplin domain-containing protein</fullName>
    </recommendedName>
</protein>
<dbReference type="EMBL" id="BHXC01000007">
    <property type="protein sequence ID" value="GCB93096.1"/>
    <property type="molecule type" value="Genomic_DNA"/>
</dbReference>
<feature type="region of interest" description="Disordered" evidence="1">
    <location>
        <begin position="114"/>
        <end position="135"/>
    </location>
</feature>
<evidence type="ECO:0000313" key="2">
    <source>
        <dbReference type="EMBL" id="GCB93096.1"/>
    </source>
</evidence>
<sequence length="262" mass="26933">MSPYRSGPFSGARYAVRAAPNSVRVWSPWHPPPGTTPERSHPCRTLPTPGGRTLSTSTAFAGKPSRRQSHQPCPLRSGGSINAVRLAVTPEIPAPDNLGTRTDSEPLSRFGLSPDVAGITPQGETDTLGATKSAPRAAIRRYPGMTTHRTLATALGLTTAALGAGLATAAPASAGGVIVVASPSFDNSCANHGTAKQSAGRTTHGSGTVGGNLAALPAATPLNQCGGADIPIIQERDTESYAIGGVTGITRYHLRQVAFVWE</sequence>
<organism evidence="2 3">
    <name type="scientific">Streptomyces noursei</name>
    <name type="common">Streptomyces albulus</name>
    <dbReference type="NCBI Taxonomy" id="1971"/>
    <lineage>
        <taxon>Bacteria</taxon>
        <taxon>Bacillati</taxon>
        <taxon>Actinomycetota</taxon>
        <taxon>Actinomycetes</taxon>
        <taxon>Kitasatosporales</taxon>
        <taxon>Streptomycetaceae</taxon>
        <taxon>Streptomyces</taxon>
    </lineage>
</organism>
<evidence type="ECO:0000313" key="3">
    <source>
        <dbReference type="Proteomes" id="UP000288351"/>
    </source>
</evidence>
<accession>A0A401R655</accession>
<evidence type="ECO:0008006" key="4">
    <source>
        <dbReference type="Google" id="ProtNLM"/>
    </source>
</evidence>
<evidence type="ECO:0000256" key="1">
    <source>
        <dbReference type="SAM" id="MobiDB-lite"/>
    </source>
</evidence>
<proteinExistence type="predicted"/>
<reference evidence="2 3" key="1">
    <citation type="journal article" date="2019" name="Microbiol. Resour. Announc.">
        <title>Draft Genome Sequence of the Most Traditional epsilon-Poly-l-Lysine Producer, Streptomyces albulus NBRC14147.</title>
        <authorList>
            <person name="Yamanaka K."/>
            <person name="Hamano Y."/>
        </authorList>
    </citation>
    <scope>NUCLEOTIDE SEQUENCE [LARGE SCALE GENOMIC DNA]</scope>
    <source>
        <strain evidence="2 3">NBRC 14147</strain>
    </source>
</reference>
<feature type="region of interest" description="Disordered" evidence="1">
    <location>
        <begin position="20"/>
        <end position="78"/>
    </location>
</feature>
<name>A0A401R655_STRNR</name>
<gene>
    <name evidence="2" type="ORF">SALB_05874</name>
</gene>
<comment type="caution">
    <text evidence="2">The sequence shown here is derived from an EMBL/GenBank/DDBJ whole genome shotgun (WGS) entry which is preliminary data.</text>
</comment>
<dbReference type="Proteomes" id="UP000288351">
    <property type="component" value="Unassembled WGS sequence"/>
</dbReference>
<dbReference type="AlphaFoldDB" id="A0A401R655"/>